<dbReference type="SUPFAM" id="SSF110857">
    <property type="entry name" value="Gamma-glutamyl cyclotransferase-like"/>
    <property type="match status" value="1"/>
</dbReference>
<keyword evidence="4" id="KW-1185">Reference proteome</keyword>
<sequence>MQKDFWVFGYGSLMWRPGFSFEKAEPATLHGYNRSFCVYSHYYRGTPDRPGLVLGLDPQKDADCRGVAFRISLEQKDAVVAYLTERELCGYAYQAATLPVLLDCGTEIEAYTFVADPSHALYAGDLGLDKAAEVIMQAEGKTGLNRDYLINSVRELEANGYADPHLHELLKKVEYLTGIIEAGAGI</sequence>
<dbReference type="Pfam" id="PF04752">
    <property type="entry name" value="ChaC"/>
    <property type="match status" value="1"/>
</dbReference>
<dbReference type="CDD" id="cd06661">
    <property type="entry name" value="GGCT_like"/>
    <property type="match status" value="1"/>
</dbReference>
<comment type="caution">
    <text evidence="3">The sequence shown here is derived from an EMBL/GenBank/DDBJ whole genome shotgun (WGS) entry which is preliminary data.</text>
</comment>
<accession>A0A917FA51</accession>
<evidence type="ECO:0000256" key="2">
    <source>
        <dbReference type="ARBA" id="ARBA00023239"/>
    </source>
</evidence>
<name>A0A917FA51_9PROT</name>
<dbReference type="PANTHER" id="PTHR12192">
    <property type="entry name" value="CATION TRANSPORT PROTEIN CHAC-RELATED"/>
    <property type="match status" value="1"/>
</dbReference>
<proteinExistence type="predicted"/>
<reference evidence="3" key="1">
    <citation type="journal article" date="2014" name="Int. J. Syst. Evol. Microbiol.">
        <title>Complete genome sequence of Corynebacterium casei LMG S-19264T (=DSM 44701T), isolated from a smear-ripened cheese.</title>
        <authorList>
            <consortium name="US DOE Joint Genome Institute (JGI-PGF)"/>
            <person name="Walter F."/>
            <person name="Albersmeier A."/>
            <person name="Kalinowski J."/>
            <person name="Ruckert C."/>
        </authorList>
    </citation>
    <scope>NUCLEOTIDE SEQUENCE</scope>
    <source>
        <strain evidence="3">CGMCC 1.15254</strain>
    </source>
</reference>
<keyword evidence="2" id="KW-0456">Lyase</keyword>
<dbReference type="Gene3D" id="3.10.490.10">
    <property type="entry name" value="Gamma-glutamyl cyclotransferase-like"/>
    <property type="match status" value="1"/>
</dbReference>
<reference evidence="3" key="2">
    <citation type="submission" date="2020-09" db="EMBL/GenBank/DDBJ databases">
        <authorList>
            <person name="Sun Q."/>
            <person name="Zhou Y."/>
        </authorList>
    </citation>
    <scope>NUCLEOTIDE SEQUENCE</scope>
    <source>
        <strain evidence="3">CGMCC 1.15254</strain>
    </source>
</reference>
<dbReference type="GO" id="GO:0006751">
    <property type="term" value="P:glutathione catabolic process"/>
    <property type="evidence" value="ECO:0007669"/>
    <property type="project" value="InterPro"/>
</dbReference>
<dbReference type="EC" id="4.3.2.7" evidence="1"/>
<dbReference type="InterPro" id="IPR036568">
    <property type="entry name" value="GGCT-like_sf"/>
</dbReference>
<dbReference type="RefSeq" id="WP_188663187.1">
    <property type="nucleotide sequence ID" value="NZ_BMHV01000008.1"/>
</dbReference>
<dbReference type="EMBL" id="BMHV01000008">
    <property type="protein sequence ID" value="GGF61372.1"/>
    <property type="molecule type" value="Genomic_DNA"/>
</dbReference>
<evidence type="ECO:0000313" key="3">
    <source>
        <dbReference type="EMBL" id="GGF61372.1"/>
    </source>
</evidence>
<protein>
    <recommendedName>
        <fullName evidence="1">glutathione-specific gamma-glutamylcyclotransferase</fullName>
        <ecNumber evidence="1">4.3.2.7</ecNumber>
    </recommendedName>
</protein>
<dbReference type="Proteomes" id="UP000632498">
    <property type="component" value="Unassembled WGS sequence"/>
</dbReference>
<organism evidence="3 4">
    <name type="scientific">Terasakiella brassicae</name>
    <dbReference type="NCBI Taxonomy" id="1634917"/>
    <lineage>
        <taxon>Bacteria</taxon>
        <taxon>Pseudomonadati</taxon>
        <taxon>Pseudomonadota</taxon>
        <taxon>Alphaproteobacteria</taxon>
        <taxon>Rhodospirillales</taxon>
        <taxon>Terasakiellaceae</taxon>
        <taxon>Terasakiella</taxon>
    </lineage>
</organism>
<gene>
    <name evidence="3" type="ORF">GCM10011332_13920</name>
</gene>
<dbReference type="PANTHER" id="PTHR12192:SF2">
    <property type="entry name" value="GLUTATHIONE-SPECIFIC GAMMA-GLUTAMYLCYCLOTRANSFERASE 2"/>
    <property type="match status" value="1"/>
</dbReference>
<evidence type="ECO:0000313" key="4">
    <source>
        <dbReference type="Proteomes" id="UP000632498"/>
    </source>
</evidence>
<dbReference type="GO" id="GO:0061928">
    <property type="term" value="F:glutathione specific gamma-glutamylcyclotransferase activity"/>
    <property type="evidence" value="ECO:0007669"/>
    <property type="project" value="UniProtKB-EC"/>
</dbReference>
<dbReference type="InterPro" id="IPR006840">
    <property type="entry name" value="ChaC"/>
</dbReference>
<dbReference type="GO" id="GO:0005737">
    <property type="term" value="C:cytoplasm"/>
    <property type="evidence" value="ECO:0007669"/>
    <property type="project" value="TreeGrafter"/>
</dbReference>
<dbReference type="InterPro" id="IPR013024">
    <property type="entry name" value="GGCT-like"/>
</dbReference>
<evidence type="ECO:0000256" key="1">
    <source>
        <dbReference type="ARBA" id="ARBA00012344"/>
    </source>
</evidence>
<dbReference type="AlphaFoldDB" id="A0A917FA51"/>